<dbReference type="Pfam" id="PF00561">
    <property type="entry name" value="Abhydrolase_1"/>
    <property type="match status" value="1"/>
</dbReference>
<dbReference type="PANTHER" id="PTHR43329">
    <property type="entry name" value="EPOXIDE HYDROLASE"/>
    <property type="match status" value="1"/>
</dbReference>
<evidence type="ECO:0000313" key="4">
    <source>
        <dbReference type="EMBL" id="SPP92995.1"/>
    </source>
</evidence>
<feature type="region of interest" description="Disordered" evidence="2">
    <location>
        <begin position="1"/>
        <end position="25"/>
    </location>
</feature>
<evidence type="ECO:0000259" key="3">
    <source>
        <dbReference type="Pfam" id="PF00561"/>
    </source>
</evidence>
<dbReference type="SUPFAM" id="SSF53474">
    <property type="entry name" value="alpha/beta-Hydrolases"/>
    <property type="match status" value="1"/>
</dbReference>
<dbReference type="InterPro" id="IPR000639">
    <property type="entry name" value="Epox_hydrolase-like"/>
</dbReference>
<dbReference type="Proteomes" id="UP000246085">
    <property type="component" value="Chromosome BRAD3257"/>
</dbReference>
<dbReference type="EMBL" id="LS398110">
    <property type="protein sequence ID" value="SPP92995.1"/>
    <property type="molecule type" value="Genomic_DNA"/>
</dbReference>
<protein>
    <submittedName>
        <fullName evidence="4">Alpha/beta hydrolase fold protein</fullName>
    </submittedName>
</protein>
<dbReference type="AlphaFoldDB" id="A0A2U3PV15"/>
<dbReference type="InterPro" id="IPR000073">
    <property type="entry name" value="AB_hydrolase_1"/>
</dbReference>
<gene>
    <name evidence="4" type="ORF">BRAD3257_1884</name>
</gene>
<proteinExistence type="predicted"/>
<dbReference type="Gene3D" id="3.40.50.1820">
    <property type="entry name" value="alpha/beta hydrolase"/>
    <property type="match status" value="1"/>
</dbReference>
<dbReference type="RefSeq" id="WP_122401486.1">
    <property type="nucleotide sequence ID" value="NZ_LS398110.1"/>
</dbReference>
<dbReference type="InterPro" id="IPR029058">
    <property type="entry name" value="AB_hydrolase_fold"/>
</dbReference>
<keyword evidence="1 4" id="KW-0378">Hydrolase</keyword>
<evidence type="ECO:0000313" key="5">
    <source>
        <dbReference type="Proteomes" id="UP000246085"/>
    </source>
</evidence>
<organism evidence="4 5">
    <name type="scientific">Bradyrhizobium vignae</name>
    <dbReference type="NCBI Taxonomy" id="1549949"/>
    <lineage>
        <taxon>Bacteria</taxon>
        <taxon>Pseudomonadati</taxon>
        <taxon>Pseudomonadota</taxon>
        <taxon>Alphaproteobacteria</taxon>
        <taxon>Hyphomicrobiales</taxon>
        <taxon>Nitrobacteraceae</taxon>
        <taxon>Bradyrhizobium</taxon>
    </lineage>
</organism>
<feature type="domain" description="AB hydrolase-1" evidence="3">
    <location>
        <begin position="48"/>
        <end position="300"/>
    </location>
</feature>
<feature type="compositionally biased region" description="Polar residues" evidence="2">
    <location>
        <begin position="15"/>
        <end position="24"/>
    </location>
</feature>
<dbReference type="PRINTS" id="PR00412">
    <property type="entry name" value="EPOXHYDRLASE"/>
</dbReference>
<name>A0A2U3PV15_9BRAD</name>
<evidence type="ECO:0000256" key="1">
    <source>
        <dbReference type="ARBA" id="ARBA00022801"/>
    </source>
</evidence>
<reference evidence="4 5" key="1">
    <citation type="submission" date="2018-03" db="EMBL/GenBank/DDBJ databases">
        <authorList>
            <person name="Gully D."/>
        </authorList>
    </citation>
    <scope>NUCLEOTIDE SEQUENCE [LARGE SCALE GENOMIC DNA]</scope>
    <source>
        <strain evidence="4">ORS3257</strain>
    </source>
</reference>
<sequence length="313" mass="34242">MSRSAAPSPDRPGTPVQTGQNFESNGVRKRVVQANGLEFPVLEAGDGPLVLCLHGFPDHSRSWVYVLSRLAQEGYRAVAPSLRGYWAGGAAPDRSYRAAALGQDVLALIEGLGAEQADVIGHDFGARSAYSAASLDASRIRKLVGLAVPYGKGLPQAFVADGDQQRRSWYMFFFNSRFAEPAVQLNDFAFLHRLWREWSPGYQMPASDRKALIDTFSQPGVLPQTLSYYRQLFTPPPEAEAQALEARANGPIAVPTLYLHGEEDGCMSVRISDDMAAAFTKGFERIVVPGVGHFLHLEKPEAVLSHILPFLRS</sequence>
<dbReference type="GO" id="GO:0016787">
    <property type="term" value="F:hydrolase activity"/>
    <property type="evidence" value="ECO:0007669"/>
    <property type="project" value="UniProtKB-KW"/>
</dbReference>
<accession>A0A2U3PV15</accession>
<evidence type="ECO:0000256" key="2">
    <source>
        <dbReference type="SAM" id="MobiDB-lite"/>
    </source>
</evidence>
<dbReference type="KEGG" id="bvz:BRAD3257_1884"/>